<proteinExistence type="predicted"/>
<dbReference type="InterPro" id="IPR045882">
    <property type="entry name" value="GPT1/2"/>
</dbReference>
<evidence type="ECO:0000256" key="1">
    <source>
        <dbReference type="SAM" id="MobiDB-lite"/>
    </source>
</evidence>
<dbReference type="PANTHER" id="PTHR33737">
    <property type="entry name" value="OS05G0121800 PROTEIN"/>
    <property type="match status" value="1"/>
</dbReference>
<feature type="compositionally biased region" description="Polar residues" evidence="1">
    <location>
        <begin position="69"/>
        <end position="79"/>
    </location>
</feature>
<feature type="region of interest" description="Disordered" evidence="1">
    <location>
        <begin position="1698"/>
        <end position="1750"/>
    </location>
</feature>
<dbReference type="Gramene" id="rna-AYBTSS11_LOCUS31582">
    <property type="protein sequence ID" value="CAJ1979367.1"/>
    <property type="gene ID" value="gene-AYBTSS11_LOCUS31582"/>
</dbReference>
<dbReference type="EMBL" id="OY731408">
    <property type="protein sequence ID" value="CAJ1979367.1"/>
    <property type="molecule type" value="Genomic_DNA"/>
</dbReference>
<feature type="region of interest" description="Disordered" evidence="1">
    <location>
        <begin position="1658"/>
        <end position="1680"/>
    </location>
</feature>
<gene>
    <name evidence="2" type="ORF">AYBTSS11_LOCUS31582</name>
</gene>
<name>A0AA87B9Z6_9FABA</name>
<organism evidence="2 3">
    <name type="scientific">Sphenostylis stenocarpa</name>
    <dbReference type="NCBI Taxonomy" id="92480"/>
    <lineage>
        <taxon>Eukaryota</taxon>
        <taxon>Viridiplantae</taxon>
        <taxon>Streptophyta</taxon>
        <taxon>Embryophyta</taxon>
        <taxon>Tracheophyta</taxon>
        <taxon>Spermatophyta</taxon>
        <taxon>Magnoliopsida</taxon>
        <taxon>eudicotyledons</taxon>
        <taxon>Gunneridae</taxon>
        <taxon>Pentapetalae</taxon>
        <taxon>rosids</taxon>
        <taxon>fabids</taxon>
        <taxon>Fabales</taxon>
        <taxon>Fabaceae</taxon>
        <taxon>Papilionoideae</taxon>
        <taxon>50 kb inversion clade</taxon>
        <taxon>NPAAA clade</taxon>
        <taxon>indigoferoid/millettioid clade</taxon>
        <taxon>Phaseoleae</taxon>
        <taxon>Sphenostylis</taxon>
    </lineage>
</organism>
<accession>A0AA87B9Z6</accession>
<sequence length="1750" mass="192896">MDSIPNISLLDEDDLLLFDDSAAATADVFSCSPLIPLKSNPPHTEGCAADFENRSSSVNEGANKENADWNKQQKLSLEPQQMKRKKKGGGYNLRKSVLNPVELSMISGTASAKAGLNLEMIHEEEYVGTSIKLQEIEENYFMQSSSVLPAVDRKIGATARFSPKPAALAKASPVPVSLAKRKILTVNDSVGNRPKRNACPSRLPVASSSYPCHCLPDTVKAPSKEVKVATTRGPKVDVSASATTSRSGMLTAGFSNRNQNANPATNVQKHSGVKALSKNPKTVPSNPKVGPADKSSVTRTLAKQAGKHLDNSVSETHPPPGMLQSGTEANKVSEACLPQAFSDIGEKKQLKQLQTTKLSGLRMPSPSLGFFSMAKAPSPYSQFQKISKPSKPAKTNIPKLQNLETNSVNDASVQHAPGIRSEIVKGAAKNCSEELSLLDVKSELRMQVDNKHIAGVKVEYNSLCSENVHKEEKVEKILQHVNIKSKEQGELHRRENVSTVEDEVFPRREKELLSESHTLEQLEKEAVHPDVLSNGYQSVLQEPQSMQYHGIQGTSIVKGSISNTVQNGTGQDERTKLLVCDAHTSNESLVLQAKHSTSFKDSRFSGEFNEYSSVNTALLNSSPIDFSETILEGSMQEITSKRNAEQVNGGASDFIKSGGEAQEHLLNGNLSVNCNEITESKLEAVNQQLHGEQLKSESESHVNSCQLVHMRTLSSKCSPQKSITEIKYTAASEPKIANIEGCQLSVDGQSGFIQTIPVLEQCDKVIVLKEMGHSTEVFQLDRLSEDRATVSAITCNTAVGNVSKESRHFHENNVQNIHLTSQVFPMIKAYFVSSENEMSTNNCCTISELQLRDEDSSGDASINYDVPCDVPGNFEQQTSKITYSKDNKMLFEDDVNNILHLNGDKLPTHVAPSQEIKNTNLFEGALCDISTSEHSASNNHIRDMPENKYEYLRMDDLQIDDAKECYSDILPIVEFQFNDNTQAMSENKDGNLDMDDAKEGSSDILPLVEVELIDNAEAMSENNDGNLDMDDAKEGSSDILPFVEVQLIDNIQAISENKDGNLDMDDLRKDDAKGSSDILPFVEVQLIDHIQAMSENKDGNHDMNNAKECSSDILPLVEVQFMDNIQTISENKDGNLDMDDLRKDDLKEGFFDILPLVEVQGNDMISSECNSSSEVNKGSYTNVVAWKSEERCSLSQSSNLPASDHRNFIQRIPKFRELSLLNRKNISDESEVSILEKNECPNTDVQHQHESAAKSKQEVLTGKLAPNAAPFTDEWFTAIKAAGEFNQNSPHGDWTETVSATACDTELRDDGSSRDASLHYHAHCEVPGNIDQQTSMTTYSKADEMLCEYKNSELNNDYLVDQTEFCEVSADFISNTKDSIDSGAEKPSGRSEHTLLVQFVQEFNHTTREIEESHLITQGQSLTENPVAYNCNSKQCLDVSDDKFPLADNDNINENSHLSDFQGPCAVVGKDSQNVDNIQHSDGDWLSTNIATSEHALEGCDIHTGEHNTSNDHIQVMPENENGNRYADERAEHLQMDDVKKGSLDILPLAEVQLNNNVASPECNSFIEVSKRSFTDVVDWKPEDHCSAESSSLTTLDNLTPNTRIQNVCEISLLSTKTFSEEAETNIFVKDEFPNTDMERQSKGDIYFAEDSDKINHLQESSNESEKEVPTVKPPPNAAPFSDEWLAAIEAAGEEMLTMKSGAVQNSPTDKPQLEPGPWSPKVRRRTQESAAHMELPVTTIMPSSEDAHK</sequence>
<keyword evidence="3" id="KW-1185">Reference proteome</keyword>
<evidence type="ECO:0000313" key="2">
    <source>
        <dbReference type="EMBL" id="CAJ1979367.1"/>
    </source>
</evidence>
<feature type="region of interest" description="Disordered" evidence="1">
    <location>
        <begin position="55"/>
        <end position="91"/>
    </location>
</feature>
<dbReference type="Proteomes" id="UP001189624">
    <property type="component" value="Chromosome 11"/>
</dbReference>
<dbReference type="PANTHER" id="PTHR33737:SF19">
    <property type="entry name" value="BNAA10G12980D PROTEIN"/>
    <property type="match status" value="1"/>
</dbReference>
<protein>
    <submittedName>
        <fullName evidence="2">Uncharacterized protein</fullName>
    </submittedName>
</protein>
<reference evidence="2" key="1">
    <citation type="submission" date="2023-10" db="EMBL/GenBank/DDBJ databases">
        <authorList>
            <person name="Domelevo Entfellner J.-B."/>
        </authorList>
    </citation>
    <scope>NUCLEOTIDE SEQUENCE</scope>
</reference>
<dbReference type="GO" id="GO:0008017">
    <property type="term" value="F:microtubule binding"/>
    <property type="evidence" value="ECO:0007669"/>
    <property type="project" value="InterPro"/>
</dbReference>
<feature type="region of interest" description="Disordered" evidence="1">
    <location>
        <begin position="271"/>
        <end position="326"/>
    </location>
</feature>
<evidence type="ECO:0000313" key="3">
    <source>
        <dbReference type="Proteomes" id="UP001189624"/>
    </source>
</evidence>